<evidence type="ECO:0000313" key="1">
    <source>
        <dbReference type="EMBL" id="GFX96744.1"/>
    </source>
</evidence>
<organism evidence="1 2">
    <name type="scientific">Trichonephila clavipes</name>
    <name type="common">Golden silk orbweaver</name>
    <name type="synonym">Nephila clavipes</name>
    <dbReference type="NCBI Taxonomy" id="2585209"/>
    <lineage>
        <taxon>Eukaryota</taxon>
        <taxon>Metazoa</taxon>
        <taxon>Ecdysozoa</taxon>
        <taxon>Arthropoda</taxon>
        <taxon>Chelicerata</taxon>
        <taxon>Arachnida</taxon>
        <taxon>Araneae</taxon>
        <taxon>Araneomorphae</taxon>
        <taxon>Entelegynae</taxon>
        <taxon>Araneoidea</taxon>
        <taxon>Nephilidae</taxon>
        <taxon>Trichonephila</taxon>
    </lineage>
</organism>
<dbReference type="Proteomes" id="UP000887159">
    <property type="component" value="Unassembled WGS sequence"/>
</dbReference>
<evidence type="ECO:0000313" key="2">
    <source>
        <dbReference type="Proteomes" id="UP000887159"/>
    </source>
</evidence>
<gene>
    <name evidence="1" type="ORF">TNCV_1647791</name>
</gene>
<proteinExistence type="predicted"/>
<comment type="caution">
    <text evidence="1">The sequence shown here is derived from an EMBL/GenBank/DDBJ whole genome shotgun (WGS) entry which is preliminary data.</text>
</comment>
<sequence length="102" mass="11574">MVAKLTANLVAKLTANLVAKNDANLGLPPSSHSITIITILELRAELMGLHKLNLKDLNKWAETILLERRQTKSVGWWDSRSTFLRSDWPRPFARREVGVRGR</sequence>
<dbReference type="EMBL" id="BMAU01021194">
    <property type="protein sequence ID" value="GFX96744.1"/>
    <property type="molecule type" value="Genomic_DNA"/>
</dbReference>
<reference evidence="1" key="1">
    <citation type="submission" date="2020-08" db="EMBL/GenBank/DDBJ databases">
        <title>Multicomponent nature underlies the extraordinary mechanical properties of spider dragline silk.</title>
        <authorList>
            <person name="Kono N."/>
            <person name="Nakamura H."/>
            <person name="Mori M."/>
            <person name="Yoshida Y."/>
            <person name="Ohtoshi R."/>
            <person name="Malay A.D."/>
            <person name="Moran D.A.P."/>
            <person name="Tomita M."/>
            <person name="Numata K."/>
            <person name="Arakawa K."/>
        </authorList>
    </citation>
    <scope>NUCLEOTIDE SEQUENCE</scope>
</reference>
<accession>A0A8X6RQ32</accession>
<keyword evidence="2" id="KW-1185">Reference proteome</keyword>
<protein>
    <submittedName>
        <fullName evidence="1">Uncharacterized protein</fullName>
    </submittedName>
</protein>
<name>A0A8X6RQ32_TRICX</name>
<dbReference type="AlphaFoldDB" id="A0A8X6RQ32"/>